<keyword evidence="5" id="KW-1185">Reference proteome</keyword>
<organism evidence="4 5">
    <name type="scientific">Paramarasmius palmivorus</name>
    <dbReference type="NCBI Taxonomy" id="297713"/>
    <lineage>
        <taxon>Eukaryota</taxon>
        <taxon>Fungi</taxon>
        <taxon>Dikarya</taxon>
        <taxon>Basidiomycota</taxon>
        <taxon>Agaricomycotina</taxon>
        <taxon>Agaricomycetes</taxon>
        <taxon>Agaricomycetidae</taxon>
        <taxon>Agaricales</taxon>
        <taxon>Marasmiineae</taxon>
        <taxon>Marasmiaceae</taxon>
        <taxon>Paramarasmius</taxon>
    </lineage>
</organism>
<comment type="caution">
    <text evidence="4">The sequence shown here is derived from an EMBL/GenBank/DDBJ whole genome shotgun (WGS) entry which is preliminary data.</text>
</comment>
<protein>
    <recommendedName>
        <fullName evidence="3">F-box domain-containing protein</fullName>
    </recommendedName>
</protein>
<evidence type="ECO:0000313" key="5">
    <source>
        <dbReference type="Proteomes" id="UP001383192"/>
    </source>
</evidence>
<evidence type="ECO:0000313" key="4">
    <source>
        <dbReference type="EMBL" id="KAK7034771.1"/>
    </source>
</evidence>
<dbReference type="Gene3D" id="1.20.1280.50">
    <property type="match status" value="1"/>
</dbReference>
<name>A0AAW0C6B0_9AGAR</name>
<evidence type="ECO:0000256" key="1">
    <source>
        <dbReference type="SAM" id="Coils"/>
    </source>
</evidence>
<reference evidence="4 5" key="1">
    <citation type="submission" date="2024-01" db="EMBL/GenBank/DDBJ databases">
        <title>A draft genome for a cacao thread blight-causing isolate of Paramarasmius palmivorus.</title>
        <authorList>
            <person name="Baruah I.K."/>
            <person name="Bukari Y."/>
            <person name="Amoako-Attah I."/>
            <person name="Meinhardt L.W."/>
            <person name="Bailey B.A."/>
            <person name="Cohen S.P."/>
        </authorList>
    </citation>
    <scope>NUCLEOTIDE SEQUENCE [LARGE SCALE GENOMIC DNA]</scope>
    <source>
        <strain evidence="4 5">GH-12</strain>
    </source>
</reference>
<dbReference type="AlphaFoldDB" id="A0AAW0C6B0"/>
<feature type="region of interest" description="Disordered" evidence="2">
    <location>
        <begin position="550"/>
        <end position="570"/>
    </location>
</feature>
<dbReference type="InterPro" id="IPR036047">
    <property type="entry name" value="F-box-like_dom_sf"/>
</dbReference>
<dbReference type="InterPro" id="IPR001810">
    <property type="entry name" value="F-box_dom"/>
</dbReference>
<dbReference type="PROSITE" id="PS50181">
    <property type="entry name" value="FBOX"/>
    <property type="match status" value="1"/>
</dbReference>
<gene>
    <name evidence="4" type="ORF">VNI00_012178</name>
</gene>
<accession>A0AAW0C6B0</accession>
<dbReference type="Gene3D" id="3.80.10.10">
    <property type="entry name" value="Ribonuclease Inhibitor"/>
    <property type="match status" value="1"/>
</dbReference>
<evidence type="ECO:0000259" key="3">
    <source>
        <dbReference type="PROSITE" id="PS50181"/>
    </source>
</evidence>
<feature type="domain" description="F-box" evidence="3">
    <location>
        <begin position="105"/>
        <end position="158"/>
    </location>
</feature>
<dbReference type="SUPFAM" id="SSF52047">
    <property type="entry name" value="RNI-like"/>
    <property type="match status" value="1"/>
</dbReference>
<evidence type="ECO:0000256" key="2">
    <source>
        <dbReference type="SAM" id="MobiDB-lite"/>
    </source>
</evidence>
<feature type="coiled-coil region" evidence="1">
    <location>
        <begin position="63"/>
        <end position="104"/>
    </location>
</feature>
<dbReference type="Proteomes" id="UP001383192">
    <property type="component" value="Unassembled WGS sequence"/>
</dbReference>
<dbReference type="SUPFAM" id="SSF81383">
    <property type="entry name" value="F-box domain"/>
    <property type="match status" value="1"/>
</dbReference>
<sequence>MTRIETEQPFLHRKSIRPIRTMSADKFASQAQNVSSSNRNVSIQRLFRSTVTSSDRPVIEQFVNDAQKELKGCQTEIDKLRASLTSLEQKRDRLTKKLSQYRSLLSPVHRMPPEILRNVFTMLNPPRLLPSYETLAVSAVCGRWRDVVLAMPSFWSYLRIDFADWNKKYNALDRLVRLFMERSQTSPLELDLNFFKATNDVARIPDVIPTLETLVRYSYRWHRVKLVNGHAQLLLHDVFNPIKGRLPLLSHLVVFGFAEGLTATFHCDLFNDCPALTSVTLQPVFPFDADSSLPWAQIKSLVLLNGHSAPTFPMVSHCTNSNSLVLHWCGGDPYTGEHLVMPNVKEFYVVAAEDDDAYRPFQYLTLHNLSTLELSCREAPGQKVTWKNWEEQHITDFFIRSACTLTSLVLTYVPISDEELIRLLRLMPNLTSLYVEEPPSPTPANRTLTTRFLEQLVIDHKDGSLSFLPKLTNIEFILRDDGLSDSVLPKMLTSRWIPDIDYATEIGVDSIKSIDIGFISKSEDPINNLASRVMWMRSMGVSIYIGRYDEDAEEEVENDDDGGSDEDTDD</sequence>
<dbReference type="InterPro" id="IPR032675">
    <property type="entry name" value="LRR_dom_sf"/>
</dbReference>
<proteinExistence type="predicted"/>
<dbReference type="EMBL" id="JAYKXP010000055">
    <property type="protein sequence ID" value="KAK7034771.1"/>
    <property type="molecule type" value="Genomic_DNA"/>
</dbReference>
<keyword evidence="1" id="KW-0175">Coiled coil</keyword>